<keyword evidence="3 6" id="KW-0560">Oxidoreductase</keyword>
<dbReference type="Gene3D" id="3.40.50.360">
    <property type="match status" value="1"/>
</dbReference>
<dbReference type="EC" id="1.7.1.17" evidence="6"/>
<keyword evidence="9" id="KW-1185">Reference proteome</keyword>
<keyword evidence="2 6" id="KW-0288">FMN</keyword>
<protein>
    <recommendedName>
        <fullName evidence="6">FMN dependent NADH:quinone oxidoreductase</fullName>
        <ecNumber evidence="6">1.6.5.-</ecNumber>
    </recommendedName>
    <alternativeName>
        <fullName evidence="6">Azo-dye reductase</fullName>
    </alternativeName>
    <alternativeName>
        <fullName evidence="6">FMN-dependent NADH-azo compound oxidoreductase</fullName>
    </alternativeName>
    <alternativeName>
        <fullName evidence="6">FMN-dependent NADH-azoreductase</fullName>
        <ecNumber evidence="6">1.7.1.17</ecNumber>
    </alternativeName>
</protein>
<comment type="catalytic activity">
    <reaction evidence="5">
        <text>N,N-dimethyl-1,4-phenylenediamine + anthranilate + 2 NAD(+) = 2-(4-dimethylaminophenyl)diazenylbenzoate + 2 NADH + 2 H(+)</text>
        <dbReference type="Rhea" id="RHEA:55872"/>
        <dbReference type="ChEBI" id="CHEBI:15378"/>
        <dbReference type="ChEBI" id="CHEBI:15783"/>
        <dbReference type="ChEBI" id="CHEBI:16567"/>
        <dbReference type="ChEBI" id="CHEBI:57540"/>
        <dbReference type="ChEBI" id="CHEBI:57945"/>
        <dbReference type="ChEBI" id="CHEBI:71579"/>
        <dbReference type="EC" id="1.7.1.17"/>
    </reaction>
    <physiologicalReaction direction="right-to-left" evidence="5">
        <dbReference type="Rhea" id="RHEA:55874"/>
    </physiologicalReaction>
</comment>
<dbReference type="InterPro" id="IPR003680">
    <property type="entry name" value="Flavodoxin_fold"/>
</dbReference>
<evidence type="ECO:0000256" key="2">
    <source>
        <dbReference type="ARBA" id="ARBA00022643"/>
    </source>
</evidence>
<dbReference type="EMBL" id="CP069798">
    <property type="protein sequence ID" value="QRQ81376.1"/>
    <property type="molecule type" value="Genomic_DNA"/>
</dbReference>
<evidence type="ECO:0000313" key="8">
    <source>
        <dbReference type="EMBL" id="QRQ81376.1"/>
    </source>
</evidence>
<dbReference type="InterPro" id="IPR029039">
    <property type="entry name" value="Flavoprotein-like_sf"/>
</dbReference>
<feature type="binding site" evidence="6">
    <location>
        <begin position="16"/>
        <end position="18"/>
    </location>
    <ligand>
        <name>FMN</name>
        <dbReference type="ChEBI" id="CHEBI:58210"/>
    </ligand>
</feature>
<dbReference type="InterPro" id="IPR023048">
    <property type="entry name" value="NADH:quinone_OxRdtase_FMN_depd"/>
</dbReference>
<dbReference type="PANTHER" id="PTHR43741">
    <property type="entry name" value="FMN-DEPENDENT NADH-AZOREDUCTASE 1"/>
    <property type="match status" value="1"/>
</dbReference>
<accession>A0A892ZI19</accession>
<evidence type="ECO:0000256" key="5">
    <source>
        <dbReference type="ARBA" id="ARBA00048542"/>
    </source>
</evidence>
<dbReference type="SUPFAM" id="SSF52218">
    <property type="entry name" value="Flavoproteins"/>
    <property type="match status" value="1"/>
</dbReference>
<evidence type="ECO:0000259" key="7">
    <source>
        <dbReference type="Pfam" id="PF02525"/>
    </source>
</evidence>
<comment type="similarity">
    <text evidence="6">Belongs to the azoreductase type 1 family.</text>
</comment>
<dbReference type="GO" id="GO:0009055">
    <property type="term" value="F:electron transfer activity"/>
    <property type="evidence" value="ECO:0007669"/>
    <property type="project" value="UniProtKB-UniRule"/>
</dbReference>
<gene>
    <name evidence="6" type="primary">azoR</name>
    <name evidence="8" type="ORF">JQU52_11750</name>
</gene>
<feature type="binding site" evidence="6">
    <location>
        <begin position="139"/>
        <end position="142"/>
    </location>
    <ligand>
        <name>FMN</name>
        <dbReference type="ChEBI" id="CHEBI:58210"/>
    </ligand>
</feature>
<dbReference type="RefSeq" id="WP_230338669.1">
    <property type="nucleotide sequence ID" value="NZ_CP069798.1"/>
</dbReference>
<evidence type="ECO:0000313" key="9">
    <source>
        <dbReference type="Proteomes" id="UP000653156"/>
    </source>
</evidence>
<comment type="function">
    <text evidence="6">Quinone reductase that provides resistance to thiol-specific stress caused by electrophilic quinones.</text>
</comment>
<name>A0A892ZI19_9NEIS</name>
<dbReference type="KEGG" id="ptes:JQU52_11750"/>
<comment type="catalytic activity">
    <reaction evidence="6">
        <text>2 a quinone + NADH + H(+) = 2 a 1,4-benzosemiquinone + NAD(+)</text>
        <dbReference type="Rhea" id="RHEA:65952"/>
        <dbReference type="ChEBI" id="CHEBI:15378"/>
        <dbReference type="ChEBI" id="CHEBI:57540"/>
        <dbReference type="ChEBI" id="CHEBI:57945"/>
        <dbReference type="ChEBI" id="CHEBI:132124"/>
        <dbReference type="ChEBI" id="CHEBI:134225"/>
    </reaction>
</comment>
<comment type="caution">
    <text evidence="6">Lacks conserved residue(s) required for the propagation of feature annotation.</text>
</comment>
<dbReference type="Proteomes" id="UP000653156">
    <property type="component" value="Chromosome"/>
</dbReference>
<organism evidence="8 9">
    <name type="scientific">Paralysiella testudinis</name>
    <dbReference type="NCBI Taxonomy" id="2809020"/>
    <lineage>
        <taxon>Bacteria</taxon>
        <taxon>Pseudomonadati</taxon>
        <taxon>Pseudomonadota</taxon>
        <taxon>Betaproteobacteria</taxon>
        <taxon>Neisseriales</taxon>
        <taxon>Neisseriaceae</taxon>
        <taxon>Paralysiella</taxon>
    </lineage>
</organism>
<feature type="binding site" evidence="6">
    <location>
        <position position="10"/>
    </location>
    <ligand>
        <name>FMN</name>
        <dbReference type="ChEBI" id="CHEBI:58210"/>
    </ligand>
</feature>
<dbReference type="AlphaFoldDB" id="A0A892ZI19"/>
<feature type="domain" description="Flavodoxin-like fold" evidence="7">
    <location>
        <begin position="3"/>
        <end position="193"/>
    </location>
</feature>
<dbReference type="Pfam" id="PF02525">
    <property type="entry name" value="Flavodoxin_2"/>
    <property type="match status" value="1"/>
</dbReference>
<dbReference type="GO" id="GO:0016652">
    <property type="term" value="F:oxidoreductase activity, acting on NAD(P)H as acceptor"/>
    <property type="evidence" value="ECO:0007669"/>
    <property type="project" value="UniProtKB-UniRule"/>
</dbReference>
<evidence type="ECO:0000256" key="6">
    <source>
        <dbReference type="HAMAP-Rule" id="MF_01216"/>
    </source>
</evidence>
<keyword evidence="4 6" id="KW-0520">NAD</keyword>
<reference evidence="8" key="1">
    <citation type="submission" date="2021-02" db="EMBL/GenBank/DDBJ databases">
        <title>Neisseriaceae sp. 26B isolated from the cloaca of a Common Toad-headed Turtle (Mesoclemmys nasuta).</title>
        <authorList>
            <person name="Spergser J."/>
            <person name="Busse H.-J."/>
        </authorList>
    </citation>
    <scope>NUCLEOTIDE SEQUENCE</scope>
    <source>
        <strain evidence="8">26B</strain>
    </source>
</reference>
<proteinExistence type="inferred from homology"/>
<dbReference type="GO" id="GO:0016655">
    <property type="term" value="F:oxidoreductase activity, acting on NAD(P)H, quinone or similar compound as acceptor"/>
    <property type="evidence" value="ECO:0007669"/>
    <property type="project" value="InterPro"/>
</dbReference>
<evidence type="ECO:0000256" key="3">
    <source>
        <dbReference type="ARBA" id="ARBA00023002"/>
    </source>
</evidence>
<comment type="function">
    <text evidence="6">Also exhibits azoreductase activity. Catalyzes the reductive cleavage of the azo bond in aromatic azo compounds to the corresponding amines.</text>
</comment>
<comment type="subunit">
    <text evidence="6">Homodimer.</text>
</comment>
<dbReference type="InterPro" id="IPR050104">
    <property type="entry name" value="FMN-dep_NADH:Q_OxRdtase_AzoR1"/>
</dbReference>
<evidence type="ECO:0000256" key="1">
    <source>
        <dbReference type="ARBA" id="ARBA00022630"/>
    </source>
</evidence>
<evidence type="ECO:0000256" key="4">
    <source>
        <dbReference type="ARBA" id="ARBA00023027"/>
    </source>
</evidence>
<comment type="cofactor">
    <cofactor evidence="6">
        <name>FMN</name>
        <dbReference type="ChEBI" id="CHEBI:58210"/>
    </cofactor>
    <text evidence="6">Binds 1 FMN per subunit.</text>
</comment>
<dbReference type="EC" id="1.6.5.-" evidence="6"/>
<dbReference type="GO" id="GO:0010181">
    <property type="term" value="F:FMN binding"/>
    <property type="evidence" value="ECO:0007669"/>
    <property type="project" value="UniProtKB-UniRule"/>
</dbReference>
<keyword evidence="1 6" id="KW-0285">Flavoprotein</keyword>
<sequence>MSTLLVLRTSLNGDNSFSNRLLDEFIAKTVAKWPHTRVVERDLNAEQIPMLNSRTVGAIRAGVNDTEERRAAIALSDELVAELKAADYIAIGLPRYNFSAPATFKSYIDYIGRAGVTFRYTENGPEGLLPDVPVYAFITSGGAYAGTEHDQMSGWVKQVLGFLGLNKVELIHAEGLAYAADTAMAQANARIDEIVAC</sequence>
<dbReference type="HAMAP" id="MF_01216">
    <property type="entry name" value="Azoreductase_type1"/>
    <property type="match status" value="1"/>
</dbReference>
<dbReference type="PANTHER" id="PTHR43741:SF2">
    <property type="entry name" value="FMN-DEPENDENT NADH:QUINONE OXIDOREDUCTASE"/>
    <property type="match status" value="1"/>
</dbReference>